<feature type="non-terminal residue" evidence="2">
    <location>
        <position position="1"/>
    </location>
</feature>
<dbReference type="InterPro" id="IPR012677">
    <property type="entry name" value="Nucleotide-bd_a/b_plait_sf"/>
</dbReference>
<dbReference type="SUPFAM" id="SSF54928">
    <property type="entry name" value="RNA-binding domain, RBD"/>
    <property type="match status" value="1"/>
</dbReference>
<dbReference type="AlphaFoldDB" id="A0A820L0L2"/>
<dbReference type="Pfam" id="PF00076">
    <property type="entry name" value="RRM_1"/>
    <property type="match status" value="1"/>
</dbReference>
<comment type="caution">
    <text evidence="2">The sequence shown here is derived from an EMBL/GenBank/DDBJ whole genome shotgun (WGS) entry which is preliminary data.</text>
</comment>
<name>A0A820L0L2_9BILA</name>
<dbReference type="Gene3D" id="3.30.70.330">
    <property type="match status" value="1"/>
</dbReference>
<evidence type="ECO:0000313" key="3">
    <source>
        <dbReference type="Proteomes" id="UP000663836"/>
    </source>
</evidence>
<dbReference type="EMBL" id="CAJOBD010050080">
    <property type="protein sequence ID" value="CAF4348655.1"/>
    <property type="molecule type" value="Genomic_DNA"/>
</dbReference>
<dbReference type="InterPro" id="IPR035979">
    <property type="entry name" value="RBD_domain_sf"/>
</dbReference>
<dbReference type="Proteomes" id="UP000663836">
    <property type="component" value="Unassembled WGS sequence"/>
</dbReference>
<dbReference type="GO" id="GO:0003723">
    <property type="term" value="F:RNA binding"/>
    <property type="evidence" value="ECO:0007669"/>
    <property type="project" value="InterPro"/>
</dbReference>
<feature type="domain" description="RRM" evidence="1">
    <location>
        <begin position="6"/>
        <end position="36"/>
    </location>
</feature>
<feature type="non-terminal residue" evidence="2">
    <location>
        <position position="55"/>
    </location>
</feature>
<dbReference type="CDD" id="cd00590">
    <property type="entry name" value="RRM_SF"/>
    <property type="match status" value="1"/>
</dbReference>
<gene>
    <name evidence="2" type="ORF">JBS370_LOCUS41857</name>
</gene>
<protein>
    <recommendedName>
        <fullName evidence="1">RRM domain-containing protein</fullName>
    </recommendedName>
</protein>
<reference evidence="2" key="1">
    <citation type="submission" date="2021-02" db="EMBL/GenBank/DDBJ databases">
        <authorList>
            <person name="Nowell W R."/>
        </authorList>
    </citation>
    <scope>NUCLEOTIDE SEQUENCE</scope>
</reference>
<dbReference type="InterPro" id="IPR000504">
    <property type="entry name" value="RRM_dom"/>
</dbReference>
<proteinExistence type="predicted"/>
<accession>A0A820L0L2</accession>
<evidence type="ECO:0000259" key="1">
    <source>
        <dbReference type="Pfam" id="PF00076"/>
    </source>
</evidence>
<evidence type="ECO:0000313" key="2">
    <source>
        <dbReference type="EMBL" id="CAF4348655.1"/>
    </source>
</evidence>
<sequence length="55" mass="6038">SNFEGGCGFVNYANAESCNEAVDHMNNYVIQGFTLRVSQSMSRSGNNNFNRSQNG</sequence>
<organism evidence="2 3">
    <name type="scientific">Rotaria sordida</name>
    <dbReference type="NCBI Taxonomy" id="392033"/>
    <lineage>
        <taxon>Eukaryota</taxon>
        <taxon>Metazoa</taxon>
        <taxon>Spiralia</taxon>
        <taxon>Gnathifera</taxon>
        <taxon>Rotifera</taxon>
        <taxon>Eurotatoria</taxon>
        <taxon>Bdelloidea</taxon>
        <taxon>Philodinida</taxon>
        <taxon>Philodinidae</taxon>
        <taxon>Rotaria</taxon>
    </lineage>
</organism>